<evidence type="ECO:0000256" key="4">
    <source>
        <dbReference type="ARBA" id="ARBA00023136"/>
    </source>
</evidence>
<feature type="transmembrane region" description="Helical" evidence="5">
    <location>
        <begin position="18"/>
        <end position="41"/>
    </location>
</feature>
<keyword evidence="2 5" id="KW-0812">Transmembrane</keyword>
<dbReference type="GO" id="GO:0097347">
    <property type="term" value="C:TAM protein secretion complex"/>
    <property type="evidence" value="ECO:0007669"/>
    <property type="project" value="TreeGrafter"/>
</dbReference>
<sequence length="1262" mass="135683">MTGTTATPEQRPRQLLKWLLRVLAAVFLLVLITLSAISAALGTHRGSQWVLAQANAFINANSVNFRYESAEGTFLRGIDLYGVSYRSGNNMVRVEQIHSRWNPMTLLEGEFHLQSLRIAGVQIDWHSDPNAPTAPPMVLDDILQPILPLPISVRLSNARLDGATINYDDLNYTISSLGLNMSLQGRALDIQDLTFDAAPVTLDAELELELQSPYALSGNANWQLDDSLLEGTEAPSGELTVDGDLDRLQIDHELSGLTEVTSSGEVQLGLARLLNARSDALDLRVDLQHTLGTQTLPGPGMEMFTVQALTLRTQGTPEDLALFAAARLDIDLADDFVLETDLNLRAALRGSQFRLDELAMRTATGLLAIQGRVNWADGIAVDLSYELDEPSPGDYIPGLPESMAIQDLRSSGQVAFNQDPPSPSGEAGQMALAFSTNDLQATVNEYTFTGDGGFDFDGINWTVDSFVLQTGENRMALTASLNDGNILNAEASIDAPTLSAIYPELGGRLHADATVTGTLEQPVIDLDLTANDVVLGALSIPELVVTGQNRGGMNEIELTTSNIQVPVGDTTETITDALLRLRGQPDAHNLLLRIDSSLVNLRLNADGSVTNGGWQGRLLSSEIDSDYGRWQQTQTADLSLTAAQMNLDTLCWDMAATSLCVDATLTDSEQLAAQIMLQDYPLTALNDVPSERNIAQTTGMDFHAATAASADIRLPFTLPADMALEGTVSLDATVTGAISDINGLNIDINTSSENGNFYLQSEPSVDELAGNELAEPLITHFVWSNIALQASQQNREWQVSSQIQFVQEDPDSTAAAMRGSANASLRMTEARELDGNVQLDFDDLGWVEALAPQLTNVTGELDGRLNIDGSLASPVVGGDIMLSEAGFQMPALGLDMRAIEITLSSDDADVFTLSGYAESGVGSLEFNSDIMQPFSDERSLTLQIAGTNFVVADLPDLSVAISPDLRGTASLDGIDINGQLIIPRVAARITTLPESAVDVSSDTVIVAADEDSDVRNAARVDRGILADIPLTGDIQLILGDSVNIAGFGLNARLTGQLDIDQRPEAPPLTYGELEVAEGSFEIYGRTLNIEQGKLLFMGTYDNPAIDIRAVRTVENMRVGVQMNGTMRDIRSSLFSTPTLPDGDILAVMITGRPIAEIGTEQDGNALVGAITSLGIKQGQGLTDQIQNQLGLDTFAINSRGDVNDSSLMLGKYITPRIFIRYAVGLFETENSLEIDYTINDRVKLEATSGQSQSIDLTYTVEQ</sequence>
<dbReference type="Pfam" id="PF04357">
    <property type="entry name" value="TamB"/>
    <property type="match status" value="1"/>
</dbReference>
<evidence type="ECO:0000256" key="3">
    <source>
        <dbReference type="ARBA" id="ARBA00022989"/>
    </source>
</evidence>
<dbReference type="GO" id="GO:0005886">
    <property type="term" value="C:plasma membrane"/>
    <property type="evidence" value="ECO:0007669"/>
    <property type="project" value="InterPro"/>
</dbReference>
<dbReference type="GO" id="GO:0009306">
    <property type="term" value="P:protein secretion"/>
    <property type="evidence" value="ECO:0007669"/>
    <property type="project" value="InterPro"/>
</dbReference>
<comment type="subcellular location">
    <subcellularLocation>
        <location evidence="1">Membrane</location>
        <topology evidence="1">Single-pass membrane protein</topology>
    </subcellularLocation>
</comment>
<dbReference type="EMBL" id="LAZR01000001">
    <property type="protein sequence ID" value="KKO12771.1"/>
    <property type="molecule type" value="Genomic_DNA"/>
</dbReference>
<evidence type="ECO:0000256" key="5">
    <source>
        <dbReference type="SAM" id="Phobius"/>
    </source>
</evidence>
<dbReference type="PANTHER" id="PTHR36985:SF1">
    <property type="entry name" value="TRANSLOCATION AND ASSEMBLY MODULE SUBUNIT TAMB"/>
    <property type="match status" value="1"/>
</dbReference>
<reference evidence="7" key="1">
    <citation type="journal article" date="2015" name="Nature">
        <title>Complex archaea that bridge the gap between prokaryotes and eukaryotes.</title>
        <authorList>
            <person name="Spang A."/>
            <person name="Saw J.H."/>
            <person name="Jorgensen S.L."/>
            <person name="Zaremba-Niedzwiedzka K."/>
            <person name="Martijn J."/>
            <person name="Lind A.E."/>
            <person name="van Eijk R."/>
            <person name="Schleper C."/>
            <person name="Guy L."/>
            <person name="Ettema T.J."/>
        </authorList>
    </citation>
    <scope>NUCLEOTIDE SEQUENCE</scope>
</reference>
<feature type="domain" description="Translocation and assembly module TamB C-terminal" evidence="6">
    <location>
        <begin position="922"/>
        <end position="1261"/>
    </location>
</feature>
<keyword evidence="4 5" id="KW-0472">Membrane</keyword>
<dbReference type="PANTHER" id="PTHR36985">
    <property type="entry name" value="TRANSLOCATION AND ASSEMBLY MODULE SUBUNIT TAMB"/>
    <property type="match status" value="1"/>
</dbReference>
<accession>A0A0F9W686</accession>
<dbReference type="InterPro" id="IPR007452">
    <property type="entry name" value="TamB_C"/>
</dbReference>
<proteinExistence type="predicted"/>
<evidence type="ECO:0000313" key="7">
    <source>
        <dbReference type="EMBL" id="KKO12771.1"/>
    </source>
</evidence>
<name>A0A0F9W686_9ZZZZ</name>
<organism evidence="7">
    <name type="scientific">marine sediment metagenome</name>
    <dbReference type="NCBI Taxonomy" id="412755"/>
    <lineage>
        <taxon>unclassified sequences</taxon>
        <taxon>metagenomes</taxon>
        <taxon>ecological metagenomes</taxon>
    </lineage>
</organism>
<gene>
    <name evidence="7" type="ORF">LCGC14_0007880</name>
</gene>
<evidence type="ECO:0000256" key="1">
    <source>
        <dbReference type="ARBA" id="ARBA00004167"/>
    </source>
</evidence>
<comment type="caution">
    <text evidence="7">The sequence shown here is derived from an EMBL/GenBank/DDBJ whole genome shotgun (WGS) entry which is preliminary data.</text>
</comment>
<protein>
    <recommendedName>
        <fullName evidence="6">Translocation and assembly module TamB C-terminal domain-containing protein</fullName>
    </recommendedName>
</protein>
<evidence type="ECO:0000259" key="6">
    <source>
        <dbReference type="Pfam" id="PF04357"/>
    </source>
</evidence>
<dbReference type="AlphaFoldDB" id="A0A0F9W686"/>
<evidence type="ECO:0000256" key="2">
    <source>
        <dbReference type="ARBA" id="ARBA00022692"/>
    </source>
</evidence>
<keyword evidence="3 5" id="KW-1133">Transmembrane helix</keyword>